<organism evidence="1 2">
    <name type="scientific">Rickenella mellea</name>
    <dbReference type="NCBI Taxonomy" id="50990"/>
    <lineage>
        <taxon>Eukaryota</taxon>
        <taxon>Fungi</taxon>
        <taxon>Dikarya</taxon>
        <taxon>Basidiomycota</taxon>
        <taxon>Agaricomycotina</taxon>
        <taxon>Agaricomycetes</taxon>
        <taxon>Hymenochaetales</taxon>
        <taxon>Rickenellaceae</taxon>
        <taxon>Rickenella</taxon>
    </lineage>
</organism>
<dbReference type="STRING" id="50990.A0A4Y7Q359"/>
<accession>A0A4Y7Q359</accession>
<dbReference type="EMBL" id="ML170182">
    <property type="protein sequence ID" value="TDL21220.1"/>
    <property type="molecule type" value="Genomic_DNA"/>
</dbReference>
<gene>
    <name evidence="1" type="ORF">BD410DRAFT_308627</name>
</gene>
<name>A0A4Y7Q359_9AGAM</name>
<dbReference type="Proteomes" id="UP000294933">
    <property type="component" value="Unassembled WGS sequence"/>
</dbReference>
<dbReference type="VEuPathDB" id="FungiDB:BD410DRAFT_308627"/>
<reference evidence="1 2" key="1">
    <citation type="submission" date="2018-06" db="EMBL/GenBank/DDBJ databases">
        <title>A transcriptomic atlas of mushroom development highlights an independent origin of complex multicellularity.</title>
        <authorList>
            <consortium name="DOE Joint Genome Institute"/>
            <person name="Krizsan K."/>
            <person name="Almasi E."/>
            <person name="Merenyi Z."/>
            <person name="Sahu N."/>
            <person name="Viragh M."/>
            <person name="Koszo T."/>
            <person name="Mondo S."/>
            <person name="Kiss B."/>
            <person name="Balint B."/>
            <person name="Kues U."/>
            <person name="Barry K."/>
            <person name="Hegedus J.C."/>
            <person name="Henrissat B."/>
            <person name="Johnson J."/>
            <person name="Lipzen A."/>
            <person name="Ohm R."/>
            <person name="Nagy I."/>
            <person name="Pangilinan J."/>
            <person name="Yan J."/>
            <person name="Xiong Y."/>
            <person name="Grigoriev I.V."/>
            <person name="Hibbett D.S."/>
            <person name="Nagy L.G."/>
        </authorList>
    </citation>
    <scope>NUCLEOTIDE SEQUENCE [LARGE SCALE GENOMIC DNA]</scope>
    <source>
        <strain evidence="1 2">SZMC22713</strain>
    </source>
</reference>
<dbReference type="AlphaFoldDB" id="A0A4Y7Q359"/>
<evidence type="ECO:0000313" key="2">
    <source>
        <dbReference type="Proteomes" id="UP000294933"/>
    </source>
</evidence>
<keyword evidence="2" id="KW-1185">Reference proteome</keyword>
<sequence>MELSIAGMVDGPESSPFTSQERMARLKDYVSAWEALQFQDPETIKVREPCIWNMTGGLLSYGTFDTGHGNGSATTTNLVFRKLASRTRCIEGRVWSYDVPRKVYLMDTDLYQDLLILVTMDPTIEAQCAIMHISLHQLSTGEAHPKAHRPLIDHEVAYEIVEPNRCFISTCRNYVAILCYKMVNSDDDQSDVHVSDAMFCIYDWESGDLAWCIKDSIRSFTFISESHVLLALLPNSKDSPCAGVLAVVNFIDQHRLSCYSVTTALLLPILATNSVAYDISVRSSPPPGVVGPSAAFPDPIPFSTAHDSRLITVNLHLHQSKQFLFCIPLSTIRRFMGGEAQVVTRLIDCVEQGLPWESWGPDGSQMTWRVGQPAVCYSWGNRCSVERTGQVWRSRFPICCDFNPLLFKQHLRDIQTNGELENSSVLIDNANTNGTGIFQGDMSTSLPCMMKRMPGLFLFGVVMLNEDHLVRLTASVDNDGDIQRFDIYQIS</sequence>
<protein>
    <submittedName>
        <fullName evidence="1">Uncharacterized protein</fullName>
    </submittedName>
</protein>
<proteinExistence type="predicted"/>
<evidence type="ECO:0000313" key="1">
    <source>
        <dbReference type="EMBL" id="TDL21220.1"/>
    </source>
</evidence>
<dbReference type="OrthoDB" id="3174109at2759"/>